<evidence type="ECO:0000256" key="7">
    <source>
        <dbReference type="ARBA" id="ARBA00022909"/>
    </source>
</evidence>
<name>X1DEC2_9ZZZZ</name>
<comment type="caution">
    <text evidence="9">The sequence shown here is derived from an EMBL/GenBank/DDBJ whole genome shotgun (WGS) entry which is preliminary data.</text>
</comment>
<sequence length="130" mass="14922">MVYNDRFSHRVFLGLGSNLGEREKNLRSALALLTKDGLIDLVHCSTIYRTEGVDSGRGEPEYLNQVIEVNTPLPPHHLLKVCRRVEEKLGRPSRRKRSGPRVLDIDILFYDDIIVNNEELVIPHPRAARR</sequence>
<dbReference type="InterPro" id="IPR035907">
    <property type="entry name" value="Hppk_sf"/>
</dbReference>
<reference evidence="9" key="1">
    <citation type="journal article" date="2014" name="Front. Microbiol.">
        <title>High frequency of phylogenetically diverse reductive dehalogenase-homologous genes in deep subseafloor sedimentary metagenomes.</title>
        <authorList>
            <person name="Kawai M."/>
            <person name="Futagami T."/>
            <person name="Toyoda A."/>
            <person name="Takaki Y."/>
            <person name="Nishi S."/>
            <person name="Hori S."/>
            <person name="Arai W."/>
            <person name="Tsubouchi T."/>
            <person name="Morono Y."/>
            <person name="Uchiyama I."/>
            <person name="Ito T."/>
            <person name="Fujiyama A."/>
            <person name="Inagaki F."/>
            <person name="Takami H."/>
        </authorList>
    </citation>
    <scope>NUCLEOTIDE SEQUENCE</scope>
    <source>
        <strain evidence="9">Expedition CK06-06</strain>
    </source>
</reference>
<dbReference type="InterPro" id="IPR000550">
    <property type="entry name" value="Hppk"/>
</dbReference>
<comment type="pathway">
    <text evidence="1">Cofactor biosynthesis; tetrahydrofolate biosynthesis; 2-amino-4-hydroxy-6-hydroxymethyl-7,8-dihydropteridine diphosphate from 7,8-dihydroneopterin triphosphate: step 4/4.</text>
</comment>
<dbReference type="UniPathway" id="UPA00077">
    <property type="reaction ID" value="UER00155"/>
</dbReference>
<dbReference type="PANTHER" id="PTHR43071">
    <property type="entry name" value="2-AMINO-4-HYDROXY-6-HYDROXYMETHYLDIHYDROPTERIDINE PYROPHOSPHOKINASE"/>
    <property type="match status" value="1"/>
</dbReference>
<dbReference type="Gene3D" id="3.30.70.560">
    <property type="entry name" value="7,8-Dihydro-6-hydroxymethylpterin-pyrophosphokinase HPPK"/>
    <property type="match status" value="1"/>
</dbReference>
<keyword evidence="3" id="KW-0808">Transferase</keyword>
<dbReference type="NCBIfam" id="TIGR01498">
    <property type="entry name" value="folK"/>
    <property type="match status" value="1"/>
</dbReference>
<evidence type="ECO:0000313" key="9">
    <source>
        <dbReference type="EMBL" id="GAH18542.1"/>
    </source>
</evidence>
<protein>
    <recommendedName>
        <fullName evidence="2">2-amino-4-hydroxy-6-hydroxymethyldihydropteridine diphosphokinase</fullName>
        <ecNumber evidence="2">2.7.6.3</ecNumber>
    </recommendedName>
</protein>
<evidence type="ECO:0000256" key="6">
    <source>
        <dbReference type="ARBA" id="ARBA00022840"/>
    </source>
</evidence>
<keyword evidence="4" id="KW-0547">Nucleotide-binding</keyword>
<accession>X1DEC2</accession>
<evidence type="ECO:0000256" key="4">
    <source>
        <dbReference type="ARBA" id="ARBA00022741"/>
    </source>
</evidence>
<dbReference type="SUPFAM" id="SSF55083">
    <property type="entry name" value="6-hydroxymethyl-7,8-dihydropterin pyrophosphokinase, HPPK"/>
    <property type="match status" value="1"/>
</dbReference>
<keyword evidence="6" id="KW-0067">ATP-binding</keyword>
<gene>
    <name evidence="9" type="ORF">S03H2_08401</name>
</gene>
<dbReference type="CDD" id="cd00483">
    <property type="entry name" value="HPPK"/>
    <property type="match status" value="1"/>
</dbReference>
<evidence type="ECO:0000256" key="1">
    <source>
        <dbReference type="ARBA" id="ARBA00005051"/>
    </source>
</evidence>
<evidence type="ECO:0000256" key="2">
    <source>
        <dbReference type="ARBA" id="ARBA00013253"/>
    </source>
</evidence>
<keyword evidence="7" id="KW-0289">Folate biosynthesis</keyword>
<dbReference type="PANTHER" id="PTHR43071:SF1">
    <property type="entry name" value="2-AMINO-4-HYDROXY-6-HYDROXYMETHYLDIHYDROPTERIDINE PYROPHOSPHOKINASE"/>
    <property type="match status" value="1"/>
</dbReference>
<dbReference type="GO" id="GO:0016301">
    <property type="term" value="F:kinase activity"/>
    <property type="evidence" value="ECO:0007669"/>
    <property type="project" value="UniProtKB-KW"/>
</dbReference>
<dbReference type="AlphaFoldDB" id="X1DEC2"/>
<dbReference type="EMBL" id="BARU01004077">
    <property type="protein sequence ID" value="GAH18542.1"/>
    <property type="molecule type" value="Genomic_DNA"/>
</dbReference>
<keyword evidence="5" id="KW-0418">Kinase</keyword>
<evidence type="ECO:0000259" key="8">
    <source>
        <dbReference type="PROSITE" id="PS00794"/>
    </source>
</evidence>
<dbReference type="GO" id="GO:0005524">
    <property type="term" value="F:ATP binding"/>
    <property type="evidence" value="ECO:0007669"/>
    <property type="project" value="UniProtKB-KW"/>
</dbReference>
<feature type="non-terminal residue" evidence="9">
    <location>
        <position position="130"/>
    </location>
</feature>
<evidence type="ECO:0000256" key="3">
    <source>
        <dbReference type="ARBA" id="ARBA00022679"/>
    </source>
</evidence>
<dbReference type="GO" id="GO:0046654">
    <property type="term" value="P:tetrahydrofolate biosynthetic process"/>
    <property type="evidence" value="ECO:0007669"/>
    <property type="project" value="UniProtKB-UniPathway"/>
</dbReference>
<dbReference type="GO" id="GO:0003848">
    <property type="term" value="F:2-amino-4-hydroxy-6-hydroxymethyldihydropteridine diphosphokinase activity"/>
    <property type="evidence" value="ECO:0007669"/>
    <property type="project" value="UniProtKB-EC"/>
</dbReference>
<evidence type="ECO:0000256" key="5">
    <source>
        <dbReference type="ARBA" id="ARBA00022777"/>
    </source>
</evidence>
<proteinExistence type="predicted"/>
<dbReference type="PROSITE" id="PS00794">
    <property type="entry name" value="HPPK"/>
    <property type="match status" value="1"/>
</dbReference>
<dbReference type="EC" id="2.7.6.3" evidence="2"/>
<dbReference type="Pfam" id="PF01288">
    <property type="entry name" value="HPPK"/>
    <property type="match status" value="1"/>
</dbReference>
<feature type="domain" description="7,8-dihydro-6-hydroxymethylpterin-pyrophosphokinase" evidence="8">
    <location>
        <begin position="97"/>
        <end position="108"/>
    </location>
</feature>
<dbReference type="GO" id="GO:0046656">
    <property type="term" value="P:folic acid biosynthetic process"/>
    <property type="evidence" value="ECO:0007669"/>
    <property type="project" value="UniProtKB-KW"/>
</dbReference>
<organism evidence="9">
    <name type="scientific">marine sediment metagenome</name>
    <dbReference type="NCBI Taxonomy" id="412755"/>
    <lineage>
        <taxon>unclassified sequences</taxon>
        <taxon>metagenomes</taxon>
        <taxon>ecological metagenomes</taxon>
    </lineage>
</organism>